<comment type="caution">
    <text evidence="1">The sequence shown here is derived from an EMBL/GenBank/DDBJ whole genome shotgun (WGS) entry which is preliminary data.</text>
</comment>
<evidence type="ECO:0000313" key="2">
    <source>
        <dbReference type="Proteomes" id="UP001476282"/>
    </source>
</evidence>
<name>A0ABP9UWN4_9BACT</name>
<keyword evidence="2" id="KW-1185">Reference proteome</keyword>
<protein>
    <recommendedName>
        <fullName evidence="3">DUF2946 domain-containing protein</fullName>
    </recommendedName>
</protein>
<evidence type="ECO:0008006" key="3">
    <source>
        <dbReference type="Google" id="ProtNLM"/>
    </source>
</evidence>
<proteinExistence type="predicted"/>
<dbReference type="EMBL" id="BAABRI010000023">
    <property type="protein sequence ID" value="GAA5484278.1"/>
    <property type="molecule type" value="Genomic_DNA"/>
</dbReference>
<gene>
    <name evidence="1" type="ORF">Hsar01_03520</name>
</gene>
<organism evidence="1 2">
    <name type="scientific">Haloferula sargassicola</name>
    <dbReference type="NCBI Taxonomy" id="490096"/>
    <lineage>
        <taxon>Bacteria</taxon>
        <taxon>Pseudomonadati</taxon>
        <taxon>Verrucomicrobiota</taxon>
        <taxon>Verrucomicrobiia</taxon>
        <taxon>Verrucomicrobiales</taxon>
        <taxon>Verrucomicrobiaceae</taxon>
        <taxon>Haloferula</taxon>
    </lineage>
</organism>
<evidence type="ECO:0000313" key="1">
    <source>
        <dbReference type="EMBL" id="GAA5484278.1"/>
    </source>
</evidence>
<sequence length="143" mass="15691">MLRRMSRGWWRHLLVVLGCVHLLGGPAALVQGIAWASMLVNYSAQDGLAQGVKDTFSGEKPCALCLKAAAMEKQQSDSPAAPEKQDRRLLGRLLSETLSRSEIAELSPPATRWLAWQRRLADSLPPLRSLGERPELPPPRAGC</sequence>
<dbReference type="Proteomes" id="UP001476282">
    <property type="component" value="Unassembled WGS sequence"/>
</dbReference>
<reference evidence="1 2" key="1">
    <citation type="submission" date="2024-02" db="EMBL/GenBank/DDBJ databases">
        <title>Haloferula sargassicola NBRC 104335.</title>
        <authorList>
            <person name="Ichikawa N."/>
            <person name="Katano-Makiyama Y."/>
            <person name="Hidaka K."/>
        </authorList>
    </citation>
    <scope>NUCLEOTIDE SEQUENCE [LARGE SCALE GENOMIC DNA]</scope>
    <source>
        <strain evidence="1 2">NBRC 104335</strain>
    </source>
</reference>
<accession>A0ABP9UWN4</accession>